<evidence type="ECO:0000256" key="8">
    <source>
        <dbReference type="ARBA" id="ARBA00022777"/>
    </source>
</evidence>
<evidence type="ECO:0000256" key="3">
    <source>
        <dbReference type="ARBA" id="ARBA00012438"/>
    </source>
</evidence>
<dbReference type="InterPro" id="IPR004358">
    <property type="entry name" value="Sig_transdc_His_kin-like_C"/>
</dbReference>
<comment type="catalytic activity">
    <reaction evidence="1">
        <text>ATP + protein L-histidine = ADP + protein N-phospho-L-histidine.</text>
        <dbReference type="EC" id="2.7.13.3"/>
    </reaction>
</comment>
<evidence type="ECO:0000313" key="16">
    <source>
        <dbReference type="Proteomes" id="UP000030487"/>
    </source>
</evidence>
<dbReference type="GO" id="GO:0016301">
    <property type="term" value="F:kinase activity"/>
    <property type="evidence" value="ECO:0007669"/>
    <property type="project" value="UniProtKB-KW"/>
</dbReference>
<organism evidence="15 16">
    <name type="scientific">Lysinibacillus boronitolerans JCM 21713 = 10a = NBRC 103108</name>
    <dbReference type="NCBI Taxonomy" id="1294264"/>
    <lineage>
        <taxon>Bacteria</taxon>
        <taxon>Bacillati</taxon>
        <taxon>Bacillota</taxon>
        <taxon>Bacilli</taxon>
        <taxon>Bacillales</taxon>
        <taxon>Bacillaceae</taxon>
        <taxon>Lysinibacillus</taxon>
    </lineage>
</organism>
<dbReference type="PROSITE" id="PS50109">
    <property type="entry name" value="HIS_KIN"/>
    <property type="match status" value="1"/>
</dbReference>
<dbReference type="InterPro" id="IPR003594">
    <property type="entry name" value="HATPase_dom"/>
</dbReference>
<keyword evidence="12" id="KW-1133">Transmembrane helix</keyword>
<dbReference type="InterPro" id="IPR036890">
    <property type="entry name" value="HATPase_C_sf"/>
</dbReference>
<dbReference type="PANTHER" id="PTHR44936">
    <property type="entry name" value="SENSOR PROTEIN CREC"/>
    <property type="match status" value="1"/>
</dbReference>
<dbReference type="SUPFAM" id="SSF47384">
    <property type="entry name" value="Homodimeric domain of signal transducing histidine kinase"/>
    <property type="match status" value="1"/>
</dbReference>
<dbReference type="Pfam" id="PF02518">
    <property type="entry name" value="HATPase_c"/>
    <property type="match status" value="1"/>
</dbReference>
<feature type="transmembrane region" description="Helical" evidence="12">
    <location>
        <begin position="169"/>
        <end position="191"/>
    </location>
</feature>
<evidence type="ECO:0000259" key="14">
    <source>
        <dbReference type="PROSITE" id="PS50885"/>
    </source>
</evidence>
<comment type="caution">
    <text evidence="15">The sequence shown here is derived from an EMBL/GenBank/DDBJ whole genome shotgun (WGS) entry which is preliminary data.</text>
</comment>
<dbReference type="Proteomes" id="UP000030487">
    <property type="component" value="Unassembled WGS sequence"/>
</dbReference>
<keyword evidence="11 12" id="KW-0472">Membrane</keyword>
<keyword evidence="10" id="KW-0902">Two-component regulatory system</keyword>
<name>A0ABR4XYW8_9BACI</name>
<dbReference type="Gene3D" id="6.10.340.10">
    <property type="match status" value="1"/>
</dbReference>
<dbReference type="CDD" id="cd00075">
    <property type="entry name" value="HATPase"/>
    <property type="match status" value="1"/>
</dbReference>
<keyword evidence="9" id="KW-0067">ATP-binding</keyword>
<dbReference type="SUPFAM" id="SSF158472">
    <property type="entry name" value="HAMP domain-like"/>
    <property type="match status" value="1"/>
</dbReference>
<dbReference type="EMBL" id="JPVR01000074">
    <property type="protein sequence ID" value="KGR85187.1"/>
    <property type="molecule type" value="Genomic_DNA"/>
</dbReference>
<dbReference type="InterPro" id="IPR036097">
    <property type="entry name" value="HisK_dim/P_sf"/>
</dbReference>
<dbReference type="Gene3D" id="1.10.287.130">
    <property type="match status" value="1"/>
</dbReference>
<keyword evidence="5" id="KW-0597">Phosphoprotein</keyword>
<dbReference type="Gene3D" id="3.30.565.10">
    <property type="entry name" value="Histidine kinase-like ATPase, C-terminal domain"/>
    <property type="match status" value="1"/>
</dbReference>
<protein>
    <recommendedName>
        <fullName evidence="3">histidine kinase</fullName>
        <ecNumber evidence="3">2.7.13.3</ecNumber>
    </recommendedName>
</protein>
<evidence type="ECO:0000256" key="1">
    <source>
        <dbReference type="ARBA" id="ARBA00000085"/>
    </source>
</evidence>
<dbReference type="EC" id="2.7.13.3" evidence="3"/>
<dbReference type="InterPro" id="IPR005467">
    <property type="entry name" value="His_kinase_dom"/>
</dbReference>
<proteinExistence type="predicted"/>
<keyword evidence="7" id="KW-0547">Nucleotide-binding</keyword>
<reference evidence="15 16" key="1">
    <citation type="submission" date="2014-02" db="EMBL/GenBank/DDBJ databases">
        <title>Draft genome sequence of Lysinibacillus boronitolerans NBRC 103108.</title>
        <authorList>
            <person name="Zhang F."/>
            <person name="Wang G."/>
            <person name="Zhang L."/>
        </authorList>
    </citation>
    <scope>NUCLEOTIDE SEQUENCE [LARGE SCALE GENOMIC DNA]</scope>
    <source>
        <strain evidence="15 16">NBRC 103108</strain>
    </source>
</reference>
<dbReference type="RefSeq" id="WP_036077803.1">
    <property type="nucleotide sequence ID" value="NZ_AVCW01000008.1"/>
</dbReference>
<keyword evidence="12" id="KW-0812">Transmembrane</keyword>
<keyword evidence="6" id="KW-0808">Transferase</keyword>
<dbReference type="SUPFAM" id="SSF55874">
    <property type="entry name" value="ATPase domain of HSP90 chaperone/DNA topoisomerase II/histidine kinase"/>
    <property type="match status" value="1"/>
</dbReference>
<dbReference type="InterPro" id="IPR003661">
    <property type="entry name" value="HisK_dim/P_dom"/>
</dbReference>
<sequence length="471" mass="52644">MFKKNKRISLLQYWTSRYLLTLFIGLAIISLISATWIRHTTFENRLELMEFLADETVYRLTDATNPNNGPINGIPGFIGDRQRFNMKEIDPILYVVDTEGNILTSNRPVPPGSAKNVAGLLDGKEGTKEIKDGLEPEYVVKRKIENNNELLGWALVMEKKENLTRVNQAYGQLAILIGALALLGWIAIYFLSKRLANPIKQVAEAAKHVQEGNYAIDLPQDSKEKEVYELVSSFKNMANKLEQLEKTRTELLAGVTHELKTPVTSISGLLQAVRGGVVTGQDAMEFIEMAMVETTKMKTMVGDLLAFNHFAVDAIPVQIESVDINQLLQDSVAQWKVMQEDEHVKVDLHLLEQPVLVQIDIVRIQQIITNLLTNAKQAMDKGTITLTVIDKGETLSVMVKDTGHGIPLEDQAFIFERFYRGENKKYTVRGLGLGLPLSKMMAQSVGGELRLIESNPSGTHFELVLQKATAL</sequence>
<evidence type="ECO:0000256" key="11">
    <source>
        <dbReference type="ARBA" id="ARBA00023136"/>
    </source>
</evidence>
<feature type="domain" description="HAMP" evidence="14">
    <location>
        <begin position="193"/>
        <end position="246"/>
    </location>
</feature>
<dbReference type="Pfam" id="PF00672">
    <property type="entry name" value="HAMP"/>
    <property type="match status" value="1"/>
</dbReference>
<dbReference type="CDD" id="cd00082">
    <property type="entry name" value="HisKA"/>
    <property type="match status" value="1"/>
</dbReference>
<evidence type="ECO:0000256" key="12">
    <source>
        <dbReference type="SAM" id="Phobius"/>
    </source>
</evidence>
<feature type="domain" description="Histidine kinase" evidence="13">
    <location>
        <begin position="254"/>
        <end position="469"/>
    </location>
</feature>
<evidence type="ECO:0000256" key="2">
    <source>
        <dbReference type="ARBA" id="ARBA00004651"/>
    </source>
</evidence>
<dbReference type="PRINTS" id="PR00344">
    <property type="entry name" value="BCTRLSENSOR"/>
</dbReference>
<dbReference type="InterPro" id="IPR050980">
    <property type="entry name" value="2C_sensor_his_kinase"/>
</dbReference>
<dbReference type="Pfam" id="PF00512">
    <property type="entry name" value="HisKA"/>
    <property type="match status" value="1"/>
</dbReference>
<keyword evidence="4" id="KW-1003">Cell membrane</keyword>
<dbReference type="SMART" id="SM00304">
    <property type="entry name" value="HAMP"/>
    <property type="match status" value="1"/>
</dbReference>
<evidence type="ECO:0000256" key="4">
    <source>
        <dbReference type="ARBA" id="ARBA00022475"/>
    </source>
</evidence>
<comment type="subcellular location">
    <subcellularLocation>
        <location evidence="2">Cell membrane</location>
        <topology evidence="2">Multi-pass membrane protein</topology>
    </subcellularLocation>
</comment>
<dbReference type="SMART" id="SM00388">
    <property type="entry name" value="HisKA"/>
    <property type="match status" value="1"/>
</dbReference>
<evidence type="ECO:0000313" key="15">
    <source>
        <dbReference type="EMBL" id="KGR85187.1"/>
    </source>
</evidence>
<dbReference type="PROSITE" id="PS50885">
    <property type="entry name" value="HAMP"/>
    <property type="match status" value="1"/>
</dbReference>
<dbReference type="CDD" id="cd06225">
    <property type="entry name" value="HAMP"/>
    <property type="match status" value="1"/>
</dbReference>
<accession>A0ABR4XYW8</accession>
<dbReference type="InterPro" id="IPR003660">
    <property type="entry name" value="HAMP_dom"/>
</dbReference>
<keyword evidence="8 15" id="KW-0418">Kinase</keyword>
<evidence type="ECO:0000256" key="5">
    <source>
        <dbReference type="ARBA" id="ARBA00022553"/>
    </source>
</evidence>
<evidence type="ECO:0000259" key="13">
    <source>
        <dbReference type="PROSITE" id="PS50109"/>
    </source>
</evidence>
<keyword evidence="16" id="KW-1185">Reference proteome</keyword>
<evidence type="ECO:0000256" key="6">
    <source>
        <dbReference type="ARBA" id="ARBA00022679"/>
    </source>
</evidence>
<gene>
    <name evidence="15" type="ORF">CD31_12275</name>
</gene>
<evidence type="ECO:0000256" key="9">
    <source>
        <dbReference type="ARBA" id="ARBA00022840"/>
    </source>
</evidence>
<dbReference type="SMART" id="SM00387">
    <property type="entry name" value="HATPase_c"/>
    <property type="match status" value="1"/>
</dbReference>
<dbReference type="PANTHER" id="PTHR44936:SF10">
    <property type="entry name" value="SENSOR PROTEIN RSTB"/>
    <property type="match status" value="1"/>
</dbReference>
<evidence type="ECO:0000256" key="10">
    <source>
        <dbReference type="ARBA" id="ARBA00023012"/>
    </source>
</evidence>
<evidence type="ECO:0000256" key="7">
    <source>
        <dbReference type="ARBA" id="ARBA00022741"/>
    </source>
</evidence>